<proteinExistence type="predicted"/>
<accession>A0A7X0HVM2</accession>
<gene>
    <name evidence="2" type="ORF">HNR53_003080</name>
</gene>
<dbReference type="EMBL" id="JACHGK010000011">
    <property type="protein sequence ID" value="MBB6446421.1"/>
    <property type="molecule type" value="Genomic_DNA"/>
</dbReference>
<dbReference type="AlphaFoldDB" id="A0A7X0HVM2"/>
<protein>
    <submittedName>
        <fullName evidence="2">C-di-GMP-related signal transduction protein</fullName>
    </submittedName>
</protein>
<evidence type="ECO:0000313" key="3">
    <source>
        <dbReference type="Proteomes" id="UP000531594"/>
    </source>
</evidence>
<sequence>MFGVDVIRNWVQLLTARVPLDKQNLILPEKIIRLTLTRAKLCESIANQIDSDRKKAFYLAGIFSSLNEFFAGPMEDIMKELALTEDIYAALIVQENSIKEVLALVEAVEKAKWEEIHEICQKLNIRERCLFKMYAESINWTAKIQQSEQDSLLEKSPLLWS</sequence>
<organism evidence="2 3">
    <name type="scientific">Bacillus benzoevorans</name>
    <dbReference type="NCBI Taxonomy" id="1456"/>
    <lineage>
        <taxon>Bacteria</taxon>
        <taxon>Bacillati</taxon>
        <taxon>Bacillota</taxon>
        <taxon>Bacilli</taxon>
        <taxon>Bacillales</taxon>
        <taxon>Bacillaceae</taxon>
        <taxon>Bacillus</taxon>
    </lineage>
</organism>
<evidence type="ECO:0000313" key="2">
    <source>
        <dbReference type="EMBL" id="MBB6446421.1"/>
    </source>
</evidence>
<dbReference type="SUPFAM" id="SSF109604">
    <property type="entry name" value="HD-domain/PDEase-like"/>
    <property type="match status" value="1"/>
</dbReference>
<evidence type="ECO:0000259" key="1">
    <source>
        <dbReference type="PROSITE" id="PS51833"/>
    </source>
</evidence>
<dbReference type="InterPro" id="IPR013976">
    <property type="entry name" value="HDOD"/>
</dbReference>
<dbReference type="Proteomes" id="UP000531594">
    <property type="component" value="Unassembled WGS sequence"/>
</dbReference>
<comment type="caution">
    <text evidence="2">The sequence shown here is derived from an EMBL/GenBank/DDBJ whole genome shotgun (WGS) entry which is preliminary data.</text>
</comment>
<dbReference type="PROSITE" id="PS51833">
    <property type="entry name" value="HDOD"/>
    <property type="match status" value="1"/>
</dbReference>
<name>A0A7X0HVM2_9BACI</name>
<reference evidence="2 3" key="1">
    <citation type="submission" date="2020-08" db="EMBL/GenBank/DDBJ databases">
        <title>Genomic Encyclopedia of Type Strains, Phase IV (KMG-IV): sequencing the most valuable type-strain genomes for metagenomic binning, comparative biology and taxonomic classification.</title>
        <authorList>
            <person name="Goeker M."/>
        </authorList>
    </citation>
    <scope>NUCLEOTIDE SEQUENCE [LARGE SCALE GENOMIC DNA]</scope>
    <source>
        <strain evidence="2 3">DSM 5391</strain>
    </source>
</reference>
<keyword evidence="3" id="KW-1185">Reference proteome</keyword>
<feature type="domain" description="HDOD" evidence="1">
    <location>
        <begin position="1"/>
        <end position="129"/>
    </location>
</feature>
<dbReference type="RefSeq" id="WP_184527423.1">
    <property type="nucleotide sequence ID" value="NZ_JACHGK010000011.1"/>
</dbReference>